<protein>
    <submittedName>
        <fullName evidence="2">Uncharacterized protein</fullName>
    </submittedName>
</protein>
<name>A0AAD6B5W0_9TELE</name>
<dbReference type="EMBL" id="JAPTMU010000010">
    <property type="protein sequence ID" value="KAJ4937094.1"/>
    <property type="molecule type" value="Genomic_DNA"/>
</dbReference>
<feature type="non-terminal residue" evidence="2">
    <location>
        <position position="105"/>
    </location>
</feature>
<feature type="compositionally biased region" description="Low complexity" evidence="1">
    <location>
        <begin position="36"/>
        <end position="50"/>
    </location>
</feature>
<dbReference type="Proteomes" id="UP001219934">
    <property type="component" value="Unassembled WGS sequence"/>
</dbReference>
<evidence type="ECO:0000256" key="1">
    <source>
        <dbReference type="SAM" id="MobiDB-lite"/>
    </source>
</evidence>
<keyword evidence="3" id="KW-1185">Reference proteome</keyword>
<comment type="caution">
    <text evidence="2">The sequence shown here is derived from an EMBL/GenBank/DDBJ whole genome shotgun (WGS) entry which is preliminary data.</text>
</comment>
<proteinExistence type="predicted"/>
<gene>
    <name evidence="2" type="ORF">JOQ06_001678</name>
</gene>
<sequence length="105" mass="11135">MIDQNPREVFNLTIDGEFNGIKSLVLGRVHATALWTPRGARTSRTTPPTRTSRKTRPRGTRTDPPTPPCGEEAGEPGDKGQNPGGKAVGPGGKELQHCPGTAPLL</sequence>
<evidence type="ECO:0000313" key="2">
    <source>
        <dbReference type="EMBL" id="KAJ4937094.1"/>
    </source>
</evidence>
<accession>A0AAD6B5W0</accession>
<feature type="region of interest" description="Disordered" evidence="1">
    <location>
        <begin position="34"/>
        <end position="105"/>
    </location>
</feature>
<evidence type="ECO:0000313" key="3">
    <source>
        <dbReference type="Proteomes" id="UP001219934"/>
    </source>
</evidence>
<feature type="compositionally biased region" description="Gly residues" evidence="1">
    <location>
        <begin position="82"/>
        <end position="92"/>
    </location>
</feature>
<dbReference type="AlphaFoldDB" id="A0AAD6B5W0"/>
<organism evidence="2 3">
    <name type="scientific">Pogonophryne albipinna</name>
    <dbReference type="NCBI Taxonomy" id="1090488"/>
    <lineage>
        <taxon>Eukaryota</taxon>
        <taxon>Metazoa</taxon>
        <taxon>Chordata</taxon>
        <taxon>Craniata</taxon>
        <taxon>Vertebrata</taxon>
        <taxon>Euteleostomi</taxon>
        <taxon>Actinopterygii</taxon>
        <taxon>Neopterygii</taxon>
        <taxon>Teleostei</taxon>
        <taxon>Neoteleostei</taxon>
        <taxon>Acanthomorphata</taxon>
        <taxon>Eupercaria</taxon>
        <taxon>Perciformes</taxon>
        <taxon>Notothenioidei</taxon>
        <taxon>Pogonophryne</taxon>
    </lineage>
</organism>
<reference evidence="2" key="1">
    <citation type="submission" date="2022-11" db="EMBL/GenBank/DDBJ databases">
        <title>Chromosome-level genome of Pogonophryne albipinna.</title>
        <authorList>
            <person name="Jo E."/>
        </authorList>
    </citation>
    <scope>NUCLEOTIDE SEQUENCE</scope>
    <source>
        <strain evidence="2">SGF0006</strain>
        <tissue evidence="2">Muscle</tissue>
    </source>
</reference>